<sequence length="1346" mass="145866">MNRFQFVADLERHLARRACPPRARLAALVSSWPPHAMAGQDGGVSTLDRLIASLNARIDASRKGDPQPVLEAHAMNEARELFAHMRPDDASRTDVMIVLANFHWQRSRAVPEEASYQDLMLALMGFGEVRHTRPDVVPEALRGYLSDAQADADLQAQRAISLLEQAQRRHDVGALEEAIMLGREAVAATGNGHPGRAGMLSRLSNSLRIRYAWGGDDIALEEAIAFGREAVNAAPVGHPDRVFCLSDLVGALGSRFERTGNREDLHETIMLGREALDATPVDHPYRAVCLSSLSNCLRVRFALRSDHADLEQAIALSQHAVAATPEGHPHLAMYVSNLGAALMSRYEWTRNPEDLDSAITQFRRAVGVSFDNDPQGVEYLSNLGSAMRARFDRTGNRFDLDEAIDLLQKVIAGTAPDVPNYPILLSNFVAVLTVRLEQTGGSAGLNESIDLLRRALDAIHPNSPSRPELQSMLAGTLQMRFGRAGIVADLDEAIKLGRQAVAGASADHPSRPAYLSNLLTAFGIRFGQTGDEADLEETIALGRRLASATTAGHPHHTTCLFNLGAALRTRYERTGDSDDLEQTITLFRQAVDATADDHPAHAMCLFNLGAALRLRFDLTKASVDLNDAISFGEKAVTAIPGGHLDHASYLSHLATAVRLRFEHTGQSEDLNSAIELGRQAAAEIPLDHPGRARCLSGLASALQLRFVRLRADADLDQAVALGRDALSITPAGHPQRPGYASNVANTLMLRFQQTGDSVQLDDAIVLFRQAVAATPDNHPHHASVLFNLGQALQLRFERDGVNADLDEAVSGWQQASQSIAAAVTTRLTAASWWARAVGRWRGPAEAVEAYAEAVALLPLLAWRGISHRDQHRLLNQYASELAREAAASAIAAGQLPGAIELLETGRGVYWSQLQGSRADLNDLRRAAPDLGKEMTECRALLEQPSPDSNTNPSHVAQARMTAARRFDRLVEQVRALPPSTEFPRPDRFLKTPELHGLLPGPDEPPVIVVNVSHWRCDALILTPAGVDLLALPTLTEEQVIDRTNRYLLALQADDDRLEEAITSTLEWLWESVAAPILEHMGHSATPTGQWPRVQWCLTGALTVLPVHAAGVHSRTPDTVLDRVVSSYTPTLSTARRASADLAKSETKILVISLPETPGQSPLLAAGRERETLAKIFGPSACTILSGADATHHAVLEKMRRHQRLHASCHGTQSLADPTTGGLMPFDWKTAGLVTISDLTQIANTGGEFAFLSACQTATGSVTSPDEAITVAAAMQHAGWRHVIGTLWSVSDSGAAVVARNLYSRLVDGYGLDLANTASALHQTVRELRDARPDRPSLWALYIHTGP</sequence>
<comment type="caution">
    <text evidence="2">The sequence shown here is derived from an EMBL/GenBank/DDBJ whole genome shotgun (WGS) entry which is preliminary data.</text>
</comment>
<feature type="domain" description="CHAT" evidence="1">
    <location>
        <begin position="1064"/>
        <end position="1345"/>
    </location>
</feature>
<evidence type="ECO:0000313" key="2">
    <source>
        <dbReference type="EMBL" id="MFF5293064.1"/>
    </source>
</evidence>
<organism evidence="2 3">
    <name type="scientific">Paractinoplanes globisporus</name>
    <dbReference type="NCBI Taxonomy" id="113565"/>
    <lineage>
        <taxon>Bacteria</taxon>
        <taxon>Bacillati</taxon>
        <taxon>Actinomycetota</taxon>
        <taxon>Actinomycetes</taxon>
        <taxon>Micromonosporales</taxon>
        <taxon>Micromonosporaceae</taxon>
        <taxon>Paractinoplanes</taxon>
    </lineage>
</organism>
<dbReference type="InterPro" id="IPR024983">
    <property type="entry name" value="CHAT_dom"/>
</dbReference>
<proteinExistence type="predicted"/>
<accession>A0ABW6WID8</accession>
<gene>
    <name evidence="2" type="ORF">ACFY35_26805</name>
</gene>
<evidence type="ECO:0000259" key="1">
    <source>
        <dbReference type="Pfam" id="PF12770"/>
    </source>
</evidence>
<dbReference type="Pfam" id="PF13374">
    <property type="entry name" value="TPR_10"/>
    <property type="match status" value="1"/>
</dbReference>
<reference evidence="2 3" key="1">
    <citation type="submission" date="2024-10" db="EMBL/GenBank/DDBJ databases">
        <title>The Natural Products Discovery Center: Release of the First 8490 Sequenced Strains for Exploring Actinobacteria Biosynthetic Diversity.</title>
        <authorList>
            <person name="Kalkreuter E."/>
            <person name="Kautsar S.A."/>
            <person name="Yang D."/>
            <person name="Bader C.D."/>
            <person name="Teijaro C.N."/>
            <person name="Fluegel L."/>
            <person name="Davis C.M."/>
            <person name="Simpson J.R."/>
            <person name="Lauterbach L."/>
            <person name="Steele A.D."/>
            <person name="Gui C."/>
            <person name="Meng S."/>
            <person name="Li G."/>
            <person name="Viehrig K."/>
            <person name="Ye F."/>
            <person name="Su P."/>
            <person name="Kiefer A.F."/>
            <person name="Nichols A."/>
            <person name="Cepeda A.J."/>
            <person name="Yan W."/>
            <person name="Fan B."/>
            <person name="Jiang Y."/>
            <person name="Adhikari A."/>
            <person name="Zheng C.-J."/>
            <person name="Schuster L."/>
            <person name="Cowan T.M."/>
            <person name="Smanski M.J."/>
            <person name="Chevrette M.G."/>
            <person name="De Carvalho L.P.S."/>
            <person name="Shen B."/>
        </authorList>
    </citation>
    <scope>NUCLEOTIDE SEQUENCE [LARGE SCALE GENOMIC DNA]</scope>
    <source>
        <strain evidence="2 3">NPDC000087</strain>
    </source>
</reference>
<dbReference type="RefSeq" id="WP_245577264.1">
    <property type="nucleotide sequence ID" value="NZ_JBIAZU010000005.1"/>
</dbReference>
<dbReference type="Pfam" id="PF12770">
    <property type="entry name" value="CHAT"/>
    <property type="match status" value="1"/>
</dbReference>
<evidence type="ECO:0000313" key="3">
    <source>
        <dbReference type="Proteomes" id="UP001602245"/>
    </source>
</evidence>
<dbReference type="PANTHER" id="PTHR19959">
    <property type="entry name" value="KINESIN LIGHT CHAIN"/>
    <property type="match status" value="1"/>
</dbReference>
<dbReference type="SUPFAM" id="SSF48452">
    <property type="entry name" value="TPR-like"/>
    <property type="match status" value="2"/>
</dbReference>
<keyword evidence="3" id="KW-1185">Reference proteome</keyword>
<protein>
    <submittedName>
        <fullName evidence="2">CHAT domain-containing protein</fullName>
    </submittedName>
</protein>
<dbReference type="Gene3D" id="1.25.40.10">
    <property type="entry name" value="Tetratricopeptide repeat domain"/>
    <property type="match status" value="4"/>
</dbReference>
<dbReference type="EMBL" id="JBIAZU010000005">
    <property type="protein sequence ID" value="MFF5293064.1"/>
    <property type="molecule type" value="Genomic_DNA"/>
</dbReference>
<name>A0ABW6WID8_9ACTN</name>
<dbReference type="PANTHER" id="PTHR19959:SF119">
    <property type="entry name" value="FUNGAL LIPASE-LIKE DOMAIN-CONTAINING PROTEIN"/>
    <property type="match status" value="1"/>
</dbReference>
<dbReference type="InterPro" id="IPR011990">
    <property type="entry name" value="TPR-like_helical_dom_sf"/>
</dbReference>
<dbReference type="Proteomes" id="UP001602245">
    <property type="component" value="Unassembled WGS sequence"/>
</dbReference>